<gene>
    <name evidence="1" type="ORF">M378DRAFT_172535</name>
</gene>
<evidence type="ECO:0000313" key="2">
    <source>
        <dbReference type="Proteomes" id="UP000054549"/>
    </source>
</evidence>
<dbReference type="HOGENOM" id="CLU_204925_0_0_1"/>
<dbReference type="InParanoid" id="A0A0C2S1X1"/>
<dbReference type="AlphaFoldDB" id="A0A0C2S1X1"/>
<evidence type="ECO:0000313" key="1">
    <source>
        <dbReference type="EMBL" id="KIL56645.1"/>
    </source>
</evidence>
<feature type="non-terminal residue" evidence="1">
    <location>
        <position position="68"/>
    </location>
</feature>
<reference evidence="1 2" key="1">
    <citation type="submission" date="2014-04" db="EMBL/GenBank/DDBJ databases">
        <title>Evolutionary Origins and Diversification of the Mycorrhizal Mutualists.</title>
        <authorList>
            <consortium name="DOE Joint Genome Institute"/>
            <consortium name="Mycorrhizal Genomics Consortium"/>
            <person name="Kohler A."/>
            <person name="Kuo A."/>
            <person name="Nagy L.G."/>
            <person name="Floudas D."/>
            <person name="Copeland A."/>
            <person name="Barry K.W."/>
            <person name="Cichocki N."/>
            <person name="Veneault-Fourrey C."/>
            <person name="LaButti K."/>
            <person name="Lindquist E.A."/>
            <person name="Lipzen A."/>
            <person name="Lundell T."/>
            <person name="Morin E."/>
            <person name="Murat C."/>
            <person name="Riley R."/>
            <person name="Ohm R."/>
            <person name="Sun H."/>
            <person name="Tunlid A."/>
            <person name="Henrissat B."/>
            <person name="Grigoriev I.V."/>
            <person name="Hibbett D.S."/>
            <person name="Martin F."/>
        </authorList>
    </citation>
    <scope>NUCLEOTIDE SEQUENCE [LARGE SCALE GENOMIC DNA]</scope>
    <source>
        <strain evidence="1 2">Koide BX008</strain>
    </source>
</reference>
<organism evidence="1 2">
    <name type="scientific">Amanita muscaria (strain Koide BX008)</name>
    <dbReference type="NCBI Taxonomy" id="946122"/>
    <lineage>
        <taxon>Eukaryota</taxon>
        <taxon>Fungi</taxon>
        <taxon>Dikarya</taxon>
        <taxon>Basidiomycota</taxon>
        <taxon>Agaricomycotina</taxon>
        <taxon>Agaricomycetes</taxon>
        <taxon>Agaricomycetidae</taxon>
        <taxon>Agaricales</taxon>
        <taxon>Pluteineae</taxon>
        <taxon>Amanitaceae</taxon>
        <taxon>Amanita</taxon>
    </lineage>
</organism>
<keyword evidence="2" id="KW-1185">Reference proteome</keyword>
<proteinExistence type="predicted"/>
<dbReference type="Proteomes" id="UP000054549">
    <property type="component" value="Unassembled WGS sequence"/>
</dbReference>
<dbReference type="STRING" id="946122.A0A0C2S1X1"/>
<sequence length="68" mass="7761">MKVLGRFIHECITWLKRAEVEEREGMVSEGRYAQGVQNVWFPLSGLRTFDSDTPSIALSLLHVSRQAI</sequence>
<protein>
    <submittedName>
        <fullName evidence="1">Uncharacterized protein</fullName>
    </submittedName>
</protein>
<name>A0A0C2S1X1_AMAMK</name>
<accession>A0A0C2S1X1</accession>
<dbReference type="EMBL" id="KN818410">
    <property type="protein sequence ID" value="KIL56645.1"/>
    <property type="molecule type" value="Genomic_DNA"/>
</dbReference>